<evidence type="ECO:0000313" key="3">
    <source>
        <dbReference type="Proteomes" id="UP000248326"/>
    </source>
</evidence>
<dbReference type="Proteomes" id="UP000248326">
    <property type="component" value="Unassembled WGS sequence"/>
</dbReference>
<protein>
    <submittedName>
        <fullName evidence="2">Uncharacterized protein</fullName>
    </submittedName>
</protein>
<proteinExistence type="predicted"/>
<dbReference type="EMBL" id="QJSX01000012">
    <property type="protein sequence ID" value="PYE52737.1"/>
    <property type="molecule type" value="Genomic_DNA"/>
</dbReference>
<feature type="region of interest" description="Disordered" evidence="1">
    <location>
        <begin position="44"/>
        <end position="105"/>
    </location>
</feature>
<gene>
    <name evidence="2" type="ORF">DES52_11258</name>
</gene>
<evidence type="ECO:0000313" key="2">
    <source>
        <dbReference type="EMBL" id="PYE52737.1"/>
    </source>
</evidence>
<feature type="compositionally biased region" description="Low complexity" evidence="1">
    <location>
        <begin position="65"/>
        <end position="84"/>
    </location>
</feature>
<sequence length="119" mass="13041">MQAAKLLRVLQDFAKRTDLKPADATKMLIEKQLSKVADLAYEEERRKRMQGATGQRPANGCGQNPQGQRPAGANGQNGANGQRPDGLFAAIQNGTPFNPFKEGRPNEQLQALITVLKKR</sequence>
<name>A0A318S960_9DEIO</name>
<evidence type="ECO:0000256" key="1">
    <source>
        <dbReference type="SAM" id="MobiDB-lite"/>
    </source>
</evidence>
<reference evidence="2 3" key="1">
    <citation type="submission" date="2018-06" db="EMBL/GenBank/DDBJ databases">
        <title>Genomic Encyclopedia of Type Strains, Phase IV (KMG-IV): sequencing the most valuable type-strain genomes for metagenomic binning, comparative biology and taxonomic classification.</title>
        <authorList>
            <person name="Goeker M."/>
        </authorList>
    </citation>
    <scope>NUCLEOTIDE SEQUENCE [LARGE SCALE GENOMIC DNA]</scope>
    <source>
        <strain evidence="2 3">DSM 18048</strain>
    </source>
</reference>
<accession>A0A318S960</accession>
<organism evidence="2 3">
    <name type="scientific">Deinococcus yavapaiensis KR-236</name>
    <dbReference type="NCBI Taxonomy" id="694435"/>
    <lineage>
        <taxon>Bacteria</taxon>
        <taxon>Thermotogati</taxon>
        <taxon>Deinococcota</taxon>
        <taxon>Deinococci</taxon>
        <taxon>Deinococcales</taxon>
        <taxon>Deinococcaceae</taxon>
        <taxon>Deinococcus</taxon>
    </lineage>
</organism>
<dbReference type="AlphaFoldDB" id="A0A318S960"/>
<comment type="caution">
    <text evidence="2">The sequence shown here is derived from an EMBL/GenBank/DDBJ whole genome shotgun (WGS) entry which is preliminary data.</text>
</comment>
<keyword evidence="3" id="KW-1185">Reference proteome</keyword>